<evidence type="ECO:0000313" key="3">
    <source>
        <dbReference type="Proteomes" id="UP000284375"/>
    </source>
</evidence>
<dbReference type="SUPFAM" id="SSF51735">
    <property type="entry name" value="NAD(P)-binding Rossmann-fold domains"/>
    <property type="match status" value="1"/>
</dbReference>
<dbReference type="OrthoDB" id="1933717at2759"/>
<dbReference type="GO" id="GO:0006633">
    <property type="term" value="P:fatty acid biosynthetic process"/>
    <property type="evidence" value="ECO:0007669"/>
    <property type="project" value="TreeGrafter"/>
</dbReference>
<sequence>MADSPEQFGELVKIALEQGGGLRTNFTKTIHRSSYPAIDPTRPELSQEGRTVLITGGGTGIGLSIAKSFTKAGAKTVIIVGRTESVLAEAKKEIGQEAQDAGKATQIIAQVLDVTDKSAVAALWSGLKNKDVGVDVLVLNAAKFSPWKSLFEVGSDEVWSMFEANVRGPLMMAEAFSKQGGDKHKSLVNVATAAIHMFDKDESLLSWHVAGYGLTKNAGALTMQQIASHTDPEKMQVISFHPGVVRTTAWTEAGVSNEMLPFDDVSLAGGSAVWLASPEARFLHGRFIWASWDVEELKTGEVRKKIDDNVNFLKIGVNGLDGANKAW</sequence>
<dbReference type="InterPro" id="IPR002347">
    <property type="entry name" value="SDR_fam"/>
</dbReference>
<keyword evidence="3" id="KW-1185">Reference proteome</keyword>
<dbReference type="PRINTS" id="PR00081">
    <property type="entry name" value="GDHRDH"/>
</dbReference>
<proteinExistence type="inferred from homology"/>
<evidence type="ECO:0000313" key="2">
    <source>
        <dbReference type="EMBL" id="ROV92312.1"/>
    </source>
</evidence>
<dbReference type="GO" id="GO:0016616">
    <property type="term" value="F:oxidoreductase activity, acting on the CH-OH group of donors, NAD or NADP as acceptor"/>
    <property type="evidence" value="ECO:0007669"/>
    <property type="project" value="TreeGrafter"/>
</dbReference>
<gene>
    <name evidence="2" type="ORF">VSDG_07261</name>
</gene>
<comment type="caution">
    <text evidence="2">The sequence shown here is derived from an EMBL/GenBank/DDBJ whole genome shotgun (WGS) entry which is preliminary data.</text>
</comment>
<dbReference type="AlphaFoldDB" id="A0A423VMU1"/>
<dbReference type="PANTHER" id="PTHR42760">
    <property type="entry name" value="SHORT-CHAIN DEHYDROGENASES/REDUCTASES FAMILY MEMBER"/>
    <property type="match status" value="1"/>
</dbReference>
<comment type="similarity">
    <text evidence="1">Belongs to the short-chain dehydrogenases/reductases (SDR) family.</text>
</comment>
<dbReference type="PANTHER" id="PTHR42760:SF122">
    <property type="entry name" value="NAD(P)-BINDING PROTEIN"/>
    <property type="match status" value="1"/>
</dbReference>
<protein>
    <submittedName>
        <fullName evidence="2">Uncharacterized protein</fullName>
    </submittedName>
</protein>
<dbReference type="CDD" id="cd05233">
    <property type="entry name" value="SDR_c"/>
    <property type="match status" value="1"/>
</dbReference>
<dbReference type="GO" id="GO:0048038">
    <property type="term" value="F:quinone binding"/>
    <property type="evidence" value="ECO:0007669"/>
    <property type="project" value="TreeGrafter"/>
</dbReference>
<dbReference type="Gene3D" id="3.40.50.720">
    <property type="entry name" value="NAD(P)-binding Rossmann-like Domain"/>
    <property type="match status" value="1"/>
</dbReference>
<evidence type="ECO:0000256" key="1">
    <source>
        <dbReference type="ARBA" id="ARBA00006484"/>
    </source>
</evidence>
<dbReference type="InterPro" id="IPR036291">
    <property type="entry name" value="NAD(P)-bd_dom_sf"/>
</dbReference>
<reference evidence="2 3" key="1">
    <citation type="submission" date="2015-09" db="EMBL/GenBank/DDBJ databases">
        <title>Host preference determinants of Valsa canker pathogens revealed by comparative genomics.</title>
        <authorList>
            <person name="Yin Z."/>
            <person name="Huang L."/>
        </authorList>
    </citation>
    <scope>NUCLEOTIDE SEQUENCE [LARGE SCALE GENOMIC DNA]</scope>
    <source>
        <strain evidence="2 3">YSFL</strain>
    </source>
</reference>
<accession>A0A423VMU1</accession>
<dbReference type="Proteomes" id="UP000284375">
    <property type="component" value="Unassembled WGS sequence"/>
</dbReference>
<name>A0A423VMU1_CYTCH</name>
<organism evidence="2 3">
    <name type="scientific">Cytospora chrysosperma</name>
    <name type="common">Cytospora canker fungus</name>
    <name type="synonym">Sphaeria chrysosperma</name>
    <dbReference type="NCBI Taxonomy" id="252740"/>
    <lineage>
        <taxon>Eukaryota</taxon>
        <taxon>Fungi</taxon>
        <taxon>Dikarya</taxon>
        <taxon>Ascomycota</taxon>
        <taxon>Pezizomycotina</taxon>
        <taxon>Sordariomycetes</taxon>
        <taxon>Sordariomycetidae</taxon>
        <taxon>Diaporthales</taxon>
        <taxon>Cytosporaceae</taxon>
        <taxon>Cytospora</taxon>
    </lineage>
</organism>
<dbReference type="Pfam" id="PF00106">
    <property type="entry name" value="adh_short"/>
    <property type="match status" value="1"/>
</dbReference>
<dbReference type="EMBL" id="LJZO01000038">
    <property type="protein sequence ID" value="ROV92312.1"/>
    <property type="molecule type" value="Genomic_DNA"/>
</dbReference>